<gene>
    <name evidence="1" type="ORF">GCM10008015_14730</name>
</gene>
<organism evidence="1 2">
    <name type="scientific">Flavobacterium palustre</name>
    <dbReference type="NCBI Taxonomy" id="1476463"/>
    <lineage>
        <taxon>Bacteria</taxon>
        <taxon>Pseudomonadati</taxon>
        <taxon>Bacteroidota</taxon>
        <taxon>Flavobacteriia</taxon>
        <taxon>Flavobacteriales</taxon>
        <taxon>Flavobacteriaceae</taxon>
        <taxon>Flavobacterium</taxon>
    </lineage>
</organism>
<keyword evidence="2" id="KW-1185">Reference proteome</keyword>
<evidence type="ECO:0000313" key="2">
    <source>
        <dbReference type="Proteomes" id="UP000658793"/>
    </source>
</evidence>
<reference evidence="2" key="1">
    <citation type="journal article" date="2019" name="Int. J. Syst. Evol. Microbiol.">
        <title>The Global Catalogue of Microorganisms (GCM) 10K type strain sequencing project: providing services to taxonomists for standard genome sequencing and annotation.</title>
        <authorList>
            <consortium name="The Broad Institute Genomics Platform"/>
            <consortium name="The Broad Institute Genome Sequencing Center for Infectious Disease"/>
            <person name="Wu L."/>
            <person name="Ma J."/>
        </authorList>
    </citation>
    <scope>NUCLEOTIDE SEQUENCE [LARGE SCALE GENOMIC DNA]</scope>
    <source>
        <strain evidence="2">CGMCC 1.12811</strain>
    </source>
</reference>
<comment type="caution">
    <text evidence="1">The sequence shown here is derived from an EMBL/GenBank/DDBJ whole genome shotgun (WGS) entry which is preliminary data.</text>
</comment>
<dbReference type="EMBL" id="BMGA01000003">
    <property type="protein sequence ID" value="GGA75126.1"/>
    <property type="molecule type" value="Genomic_DNA"/>
</dbReference>
<name>A0ABQ1HFD6_9FLAO</name>
<proteinExistence type="predicted"/>
<dbReference type="Proteomes" id="UP000658793">
    <property type="component" value="Unassembled WGS sequence"/>
</dbReference>
<evidence type="ECO:0000313" key="1">
    <source>
        <dbReference type="EMBL" id="GGA75126.1"/>
    </source>
</evidence>
<sequence length="81" mass="9471">MDLIEMKKLFLSKKIICALFGHKMITSRNITNHLKEYKCTVCKMELTNTEEGSLTFLTPELKEVNEALVHFYQKKLVAKQH</sequence>
<protein>
    <submittedName>
        <fullName evidence="1">Uncharacterized protein</fullName>
    </submittedName>
</protein>
<accession>A0ABQ1HFD6</accession>